<evidence type="ECO:0000256" key="1">
    <source>
        <dbReference type="SAM" id="MobiDB-lite"/>
    </source>
</evidence>
<feature type="compositionally biased region" description="Basic residues" evidence="1">
    <location>
        <begin position="1"/>
        <end position="12"/>
    </location>
</feature>
<reference evidence="5" key="1">
    <citation type="submission" date="2017-02" db="UniProtKB">
        <authorList>
            <consortium name="WormBaseParasite"/>
        </authorList>
    </citation>
    <scope>IDENTIFICATION</scope>
</reference>
<accession>A0A0N4VE28</accession>
<keyword evidence="2" id="KW-0812">Transmembrane</keyword>
<keyword evidence="2" id="KW-0472">Membrane</keyword>
<feature type="compositionally biased region" description="Polar residues" evidence="1">
    <location>
        <begin position="146"/>
        <end position="156"/>
    </location>
</feature>
<evidence type="ECO:0000313" key="4">
    <source>
        <dbReference type="Proteomes" id="UP000274131"/>
    </source>
</evidence>
<keyword evidence="2" id="KW-1133">Transmembrane helix</keyword>
<gene>
    <name evidence="3" type="ORF">EVEC_LOCUS8363</name>
</gene>
<name>A0A0N4VE28_ENTVE</name>
<protein>
    <submittedName>
        <fullName evidence="5">MSC domain-containing protein</fullName>
    </submittedName>
</protein>
<evidence type="ECO:0000313" key="3">
    <source>
        <dbReference type="EMBL" id="VDD93612.1"/>
    </source>
</evidence>
<keyword evidence="4" id="KW-1185">Reference proteome</keyword>
<evidence type="ECO:0000256" key="2">
    <source>
        <dbReference type="SAM" id="Phobius"/>
    </source>
</evidence>
<feature type="region of interest" description="Disordered" evidence="1">
    <location>
        <begin position="144"/>
        <end position="165"/>
    </location>
</feature>
<organism evidence="5">
    <name type="scientific">Enterobius vermicularis</name>
    <name type="common">Human pinworm</name>
    <dbReference type="NCBI Taxonomy" id="51028"/>
    <lineage>
        <taxon>Eukaryota</taxon>
        <taxon>Metazoa</taxon>
        <taxon>Ecdysozoa</taxon>
        <taxon>Nematoda</taxon>
        <taxon>Chromadorea</taxon>
        <taxon>Rhabditida</taxon>
        <taxon>Spirurina</taxon>
        <taxon>Oxyuridomorpha</taxon>
        <taxon>Oxyuroidea</taxon>
        <taxon>Oxyuridae</taxon>
        <taxon>Enterobius</taxon>
    </lineage>
</organism>
<dbReference type="EMBL" id="UXUI01009388">
    <property type="protein sequence ID" value="VDD93612.1"/>
    <property type="molecule type" value="Genomic_DNA"/>
</dbReference>
<sequence>MARSRSPARRATRQTSKSPSRSTAAKTANGTVKSHSQKQTPPRRQSKSPARAQQKSASKERARSRSSSRIRAMKEAAERQSTPPPKVNVARRITSFSNEIDNKSKPNTKSTVTIGKEVNEPLFKREYVAPLFTRDGDNSLFHRRITGQNEGSSSSNDRSKPASVLQKRSRGCERVNCFLNAVQLNMVKFRYLYATLLVIFTAFCVICYTGHKVNQTIKNIQDHLADYAVNVVSRYFDKASKNVTD</sequence>
<feature type="region of interest" description="Disordered" evidence="1">
    <location>
        <begin position="1"/>
        <end position="90"/>
    </location>
</feature>
<dbReference type="AlphaFoldDB" id="A0A0N4VE28"/>
<dbReference type="WBParaSite" id="EVEC_0000891101-mRNA-1">
    <property type="protein sequence ID" value="EVEC_0000891101-mRNA-1"/>
    <property type="gene ID" value="EVEC_0000891101"/>
</dbReference>
<feature type="compositionally biased region" description="Polar residues" evidence="1">
    <location>
        <begin position="17"/>
        <end position="54"/>
    </location>
</feature>
<dbReference type="Proteomes" id="UP000274131">
    <property type="component" value="Unassembled WGS sequence"/>
</dbReference>
<reference evidence="3 4" key="2">
    <citation type="submission" date="2018-10" db="EMBL/GenBank/DDBJ databases">
        <authorList>
            <consortium name="Pathogen Informatics"/>
        </authorList>
    </citation>
    <scope>NUCLEOTIDE SEQUENCE [LARGE SCALE GENOMIC DNA]</scope>
</reference>
<proteinExistence type="predicted"/>
<feature type="transmembrane region" description="Helical" evidence="2">
    <location>
        <begin position="191"/>
        <end position="211"/>
    </location>
</feature>
<evidence type="ECO:0000313" key="5">
    <source>
        <dbReference type="WBParaSite" id="EVEC_0000891101-mRNA-1"/>
    </source>
</evidence>